<feature type="region of interest" description="Disordered" evidence="1">
    <location>
        <begin position="84"/>
        <end position="110"/>
    </location>
</feature>
<gene>
    <name evidence="2" type="ORF">FRACA_20059</name>
</gene>
<name>A0A2I2KPR6_9ACTN</name>
<feature type="region of interest" description="Disordered" evidence="1">
    <location>
        <begin position="21"/>
        <end position="64"/>
    </location>
</feature>
<feature type="compositionally biased region" description="Gly residues" evidence="1">
    <location>
        <begin position="44"/>
        <end position="55"/>
    </location>
</feature>
<dbReference type="AlphaFoldDB" id="A0A2I2KPR6"/>
<dbReference type="Proteomes" id="UP000234331">
    <property type="component" value="Unassembled WGS sequence"/>
</dbReference>
<accession>A0A2I2KPR6</accession>
<evidence type="ECO:0000313" key="2">
    <source>
        <dbReference type="EMBL" id="SNQ47663.1"/>
    </source>
</evidence>
<proteinExistence type="predicted"/>
<organism evidence="2 3">
    <name type="scientific">Frankia canadensis</name>
    <dbReference type="NCBI Taxonomy" id="1836972"/>
    <lineage>
        <taxon>Bacteria</taxon>
        <taxon>Bacillati</taxon>
        <taxon>Actinomycetota</taxon>
        <taxon>Actinomycetes</taxon>
        <taxon>Frankiales</taxon>
        <taxon>Frankiaceae</taxon>
        <taxon>Frankia</taxon>
    </lineage>
</organism>
<protein>
    <submittedName>
        <fullName evidence="2">Uncharacterized protein</fullName>
    </submittedName>
</protein>
<reference evidence="2 3" key="1">
    <citation type="submission" date="2017-06" db="EMBL/GenBank/DDBJ databases">
        <authorList>
            <person name="Kim H.J."/>
            <person name="Triplett B.A."/>
        </authorList>
    </citation>
    <scope>NUCLEOTIDE SEQUENCE [LARGE SCALE GENOMIC DNA]</scope>
    <source>
        <strain evidence="2">FRACA_ARgP5</strain>
    </source>
</reference>
<sequence length="139" mass="14830">MIVKYATPGWILVTAKGNRHRPVPLEGLTSDDDNPSDAARRIAGGSGRLRAGGTGRQAHTPGDRGKRLALALVHGVFAGASDRNEAAARLTRRGGGPRTRRPQRDPGTADLRSMPWISHWSWPACLWPSASSCSAWASA</sequence>
<evidence type="ECO:0000256" key="1">
    <source>
        <dbReference type="SAM" id="MobiDB-lite"/>
    </source>
</evidence>
<keyword evidence="3" id="KW-1185">Reference proteome</keyword>
<dbReference type="EMBL" id="FZMO01000112">
    <property type="protein sequence ID" value="SNQ47663.1"/>
    <property type="molecule type" value="Genomic_DNA"/>
</dbReference>
<evidence type="ECO:0000313" key="3">
    <source>
        <dbReference type="Proteomes" id="UP000234331"/>
    </source>
</evidence>